<evidence type="ECO:0000256" key="6">
    <source>
        <dbReference type="PROSITE-ProRule" id="PRU00024"/>
    </source>
</evidence>
<evidence type="ECO:0000256" key="2">
    <source>
        <dbReference type="ARBA" id="ARBA00022723"/>
    </source>
</evidence>
<dbReference type="InterPro" id="IPR051051">
    <property type="entry name" value="E3_ubiq-ligase_TRIM/RNF"/>
</dbReference>
<dbReference type="PROSITE" id="PS50089">
    <property type="entry name" value="ZF_RING_2"/>
    <property type="match status" value="1"/>
</dbReference>
<sequence>MRAELDRESFSCSICLDLLRDPVTIPCGHSYCMKCIENIWDEEDEKEVHSCPQCRQTFKPRPTLVKNIMLAALTEQLKMTGLGASPSTHSYAGPEDVACDICTGRKLKMFCRTDQQSICYVCTVDEHKDHDIVSGAAERMENESEKILFEMICLIQQRSSELKQQIRSQQESEVKRVKEFQKKLELEICELKRKEVELEQFLHIEDHSFFLQHFPSLSSLSESDGSSNINVRPLNYFEDVTAAVSELRDKFQDILMSKCAEISFRVTEVDVLLSEPEPKTREDFLRYSTKITLDPDTAHTKLLISEGNRKVVLMNQSQVYNVHPERFIVPFQVLSKQSITGRIYWEVEWGGMGCCVAVVHKDVNTAESEFGSNNKSWALLCSKDKHEFLHNNTRVPISDSDSSRIGVYLNQKAGTISFYSVSEAITRLFKVKTTFPDPLYTGISLFFSCGDTAEICEL</sequence>
<keyword evidence="2" id="KW-0479">Metal-binding</keyword>
<dbReference type="InterPro" id="IPR001870">
    <property type="entry name" value="B30.2/SPRY"/>
</dbReference>
<dbReference type="InterPro" id="IPR001841">
    <property type="entry name" value="Znf_RING"/>
</dbReference>
<dbReference type="PROSITE" id="PS50188">
    <property type="entry name" value="B302_SPRY"/>
    <property type="match status" value="1"/>
</dbReference>
<evidence type="ECO:0000259" key="9">
    <source>
        <dbReference type="PROSITE" id="PS50188"/>
    </source>
</evidence>
<dbReference type="Gene3D" id="3.30.40.10">
    <property type="entry name" value="Zinc/RING finger domain, C3HC4 (zinc finger)"/>
    <property type="match status" value="1"/>
</dbReference>
<dbReference type="Pfam" id="PF15227">
    <property type="entry name" value="zf-C3HC4_4"/>
    <property type="match status" value="1"/>
</dbReference>
<dbReference type="GO" id="GO:0005737">
    <property type="term" value="C:cytoplasm"/>
    <property type="evidence" value="ECO:0007669"/>
    <property type="project" value="UniProtKB-ARBA"/>
</dbReference>
<feature type="domain" description="RING-type" evidence="7">
    <location>
        <begin position="12"/>
        <end position="55"/>
    </location>
</feature>
<dbReference type="CDD" id="cd16040">
    <property type="entry name" value="SPRY_PRY_SNTX"/>
    <property type="match status" value="1"/>
</dbReference>
<keyword evidence="11" id="KW-1185">Reference proteome</keyword>
<dbReference type="SMART" id="SM00449">
    <property type="entry name" value="SPRY"/>
    <property type="match status" value="1"/>
</dbReference>
<dbReference type="PANTHER" id="PTHR25465">
    <property type="entry name" value="B-BOX DOMAIN CONTAINING"/>
    <property type="match status" value="1"/>
</dbReference>
<dbReference type="Pfam" id="PF25600">
    <property type="entry name" value="TRIM_CC"/>
    <property type="match status" value="1"/>
</dbReference>
<name>A0A3Q2E8D0_CYPVA</name>
<dbReference type="InterPro" id="IPR006574">
    <property type="entry name" value="PRY"/>
</dbReference>
<evidence type="ECO:0000259" key="8">
    <source>
        <dbReference type="PROSITE" id="PS50119"/>
    </source>
</evidence>
<reference evidence="10" key="1">
    <citation type="submission" date="2025-08" db="UniProtKB">
        <authorList>
            <consortium name="Ensembl"/>
        </authorList>
    </citation>
    <scope>IDENTIFICATION</scope>
</reference>
<dbReference type="Pfam" id="PF00622">
    <property type="entry name" value="SPRY"/>
    <property type="match status" value="1"/>
</dbReference>
<organism evidence="10 11">
    <name type="scientific">Cyprinodon variegatus</name>
    <name type="common">Sheepshead minnow</name>
    <dbReference type="NCBI Taxonomy" id="28743"/>
    <lineage>
        <taxon>Eukaryota</taxon>
        <taxon>Metazoa</taxon>
        <taxon>Chordata</taxon>
        <taxon>Craniata</taxon>
        <taxon>Vertebrata</taxon>
        <taxon>Euteleostomi</taxon>
        <taxon>Actinopterygii</taxon>
        <taxon>Neopterygii</taxon>
        <taxon>Teleostei</taxon>
        <taxon>Neoteleostei</taxon>
        <taxon>Acanthomorphata</taxon>
        <taxon>Ovalentaria</taxon>
        <taxon>Atherinomorphae</taxon>
        <taxon>Cyprinodontiformes</taxon>
        <taxon>Cyprinodontidae</taxon>
        <taxon>Cyprinodon</taxon>
    </lineage>
</organism>
<dbReference type="Pfam" id="PF13765">
    <property type="entry name" value="PRY"/>
    <property type="match status" value="1"/>
</dbReference>
<dbReference type="AlphaFoldDB" id="A0A3Q2E8D0"/>
<feature type="domain" description="B30.2/SPRY" evidence="9">
    <location>
        <begin position="271"/>
        <end position="458"/>
    </location>
</feature>
<feature type="domain" description="B box-type" evidence="8">
    <location>
        <begin position="94"/>
        <end position="135"/>
    </location>
</feature>
<evidence type="ECO:0000256" key="1">
    <source>
        <dbReference type="ARBA" id="ARBA00022588"/>
    </source>
</evidence>
<dbReference type="OMA" id="CIENIWD"/>
<evidence type="ECO:0000259" key="7">
    <source>
        <dbReference type="PROSITE" id="PS50089"/>
    </source>
</evidence>
<dbReference type="InterPro" id="IPR043136">
    <property type="entry name" value="B30.2/SPRY_sf"/>
</dbReference>
<dbReference type="InterPro" id="IPR013320">
    <property type="entry name" value="ConA-like_dom_sf"/>
</dbReference>
<dbReference type="PANTHER" id="PTHR25465:SF5">
    <property type="entry name" value="E3 UBIQUITIN_ISG15 LIGASE TRIM25-RELATED"/>
    <property type="match status" value="1"/>
</dbReference>
<protein>
    <submittedName>
        <fullName evidence="10">Tripartite motif-containing protein 16-like</fullName>
    </submittedName>
</protein>
<dbReference type="Proteomes" id="UP000265020">
    <property type="component" value="Unassembled WGS sequence"/>
</dbReference>
<dbReference type="Gene3D" id="3.30.160.60">
    <property type="entry name" value="Classic Zinc Finger"/>
    <property type="match status" value="1"/>
</dbReference>
<dbReference type="SUPFAM" id="SSF57850">
    <property type="entry name" value="RING/U-box"/>
    <property type="match status" value="1"/>
</dbReference>
<dbReference type="CDD" id="cd19769">
    <property type="entry name" value="Bbox2_TRIM16-like"/>
    <property type="match status" value="1"/>
</dbReference>
<dbReference type="InterPro" id="IPR000315">
    <property type="entry name" value="Znf_B-box"/>
</dbReference>
<dbReference type="SUPFAM" id="SSF57845">
    <property type="entry name" value="B-box zinc-binding domain"/>
    <property type="match status" value="1"/>
</dbReference>
<dbReference type="PROSITE" id="PS00518">
    <property type="entry name" value="ZF_RING_1"/>
    <property type="match status" value="1"/>
</dbReference>
<dbReference type="InterPro" id="IPR003877">
    <property type="entry name" value="SPRY_dom"/>
</dbReference>
<dbReference type="InterPro" id="IPR013083">
    <property type="entry name" value="Znf_RING/FYVE/PHD"/>
</dbReference>
<dbReference type="SMART" id="SM00336">
    <property type="entry name" value="BBOX"/>
    <property type="match status" value="1"/>
</dbReference>
<evidence type="ECO:0000256" key="3">
    <source>
        <dbReference type="ARBA" id="ARBA00022771"/>
    </source>
</evidence>
<dbReference type="GeneTree" id="ENSGT01150000286922"/>
<keyword evidence="5" id="KW-0391">Immunity</keyword>
<reference evidence="10" key="2">
    <citation type="submission" date="2025-09" db="UniProtKB">
        <authorList>
            <consortium name="Ensembl"/>
        </authorList>
    </citation>
    <scope>IDENTIFICATION</scope>
</reference>
<dbReference type="GO" id="GO:0008270">
    <property type="term" value="F:zinc ion binding"/>
    <property type="evidence" value="ECO:0007669"/>
    <property type="project" value="UniProtKB-KW"/>
</dbReference>
<dbReference type="SUPFAM" id="SSF49899">
    <property type="entry name" value="Concanavalin A-like lectins/glucanases"/>
    <property type="match status" value="1"/>
</dbReference>
<keyword evidence="4" id="KW-0862">Zinc</keyword>
<dbReference type="Gene3D" id="2.60.120.920">
    <property type="match status" value="1"/>
</dbReference>
<evidence type="ECO:0000313" key="11">
    <source>
        <dbReference type="Proteomes" id="UP000265020"/>
    </source>
</evidence>
<dbReference type="SMART" id="SM00184">
    <property type="entry name" value="RING"/>
    <property type="match status" value="1"/>
</dbReference>
<dbReference type="SMART" id="SM00589">
    <property type="entry name" value="PRY"/>
    <property type="match status" value="1"/>
</dbReference>
<dbReference type="Ensembl" id="ENSCVAT00000020459.1">
    <property type="protein sequence ID" value="ENSCVAP00000028437.1"/>
    <property type="gene ID" value="ENSCVAG00000015505.1"/>
</dbReference>
<dbReference type="InterPro" id="IPR017907">
    <property type="entry name" value="Znf_RING_CS"/>
</dbReference>
<keyword evidence="3 6" id="KW-0863">Zinc-finger</keyword>
<dbReference type="GO" id="GO:0045087">
    <property type="term" value="P:innate immune response"/>
    <property type="evidence" value="ECO:0007669"/>
    <property type="project" value="UniProtKB-KW"/>
</dbReference>
<evidence type="ECO:0000313" key="10">
    <source>
        <dbReference type="Ensembl" id="ENSCVAP00000028437.1"/>
    </source>
</evidence>
<dbReference type="InterPro" id="IPR058030">
    <property type="entry name" value="TRIM8/14/16/25/29/45/65_CC"/>
</dbReference>
<evidence type="ECO:0000256" key="5">
    <source>
        <dbReference type="ARBA" id="ARBA00022859"/>
    </source>
</evidence>
<proteinExistence type="predicted"/>
<accession>A0A3Q2E8D0</accession>
<dbReference type="PROSITE" id="PS50119">
    <property type="entry name" value="ZF_BBOX"/>
    <property type="match status" value="1"/>
</dbReference>
<dbReference type="PRINTS" id="PR01407">
    <property type="entry name" value="BUTYPHLNCDUF"/>
</dbReference>
<evidence type="ECO:0000256" key="4">
    <source>
        <dbReference type="ARBA" id="ARBA00022833"/>
    </source>
</evidence>
<dbReference type="InterPro" id="IPR003879">
    <property type="entry name" value="Butyrophylin_SPRY"/>
</dbReference>
<keyword evidence="1" id="KW-0399">Innate immunity</keyword>